<accession>A0ABV7AYM2</accession>
<evidence type="ECO:0000313" key="2">
    <source>
        <dbReference type="Proteomes" id="UP001595457"/>
    </source>
</evidence>
<comment type="caution">
    <text evidence="1">The sequence shown here is derived from an EMBL/GenBank/DDBJ whole genome shotgun (WGS) entry which is preliminary data.</text>
</comment>
<organism evidence="1 2">
    <name type="scientific">Azotobacter bryophylli</name>
    <dbReference type="NCBI Taxonomy" id="1986537"/>
    <lineage>
        <taxon>Bacteria</taxon>
        <taxon>Pseudomonadati</taxon>
        <taxon>Pseudomonadota</taxon>
        <taxon>Gammaproteobacteria</taxon>
        <taxon>Pseudomonadales</taxon>
        <taxon>Pseudomonadaceae</taxon>
        <taxon>Azotobacter</taxon>
    </lineage>
</organism>
<proteinExistence type="predicted"/>
<sequence length="153" mass="16490">MAQLNREIDGLWRKVGEVDPVPGDYMNYWGQLPVASIDTLAADAGLAAAVINGRNWYGIGSPYTLDAGDAYGLVFRDATASYSVDLNWYTLAIWGGDRHSLLIASPAEGDKVDVTALLTEALGEEPSLLEAVFQVAPPLPAFWTNFTNTAEIV</sequence>
<reference evidence="2" key="1">
    <citation type="journal article" date="2019" name="Int. J. Syst. Evol. Microbiol.">
        <title>The Global Catalogue of Microorganisms (GCM) 10K type strain sequencing project: providing services to taxonomists for standard genome sequencing and annotation.</title>
        <authorList>
            <consortium name="The Broad Institute Genomics Platform"/>
            <consortium name="The Broad Institute Genome Sequencing Center for Infectious Disease"/>
            <person name="Wu L."/>
            <person name="Ma J."/>
        </authorList>
    </citation>
    <scope>NUCLEOTIDE SEQUENCE [LARGE SCALE GENOMIC DNA]</scope>
    <source>
        <strain evidence="2">KCTC 62195</strain>
    </source>
</reference>
<dbReference type="RefSeq" id="WP_377816939.1">
    <property type="nucleotide sequence ID" value="NZ_JBHRSJ010000035.1"/>
</dbReference>
<keyword evidence="2" id="KW-1185">Reference proteome</keyword>
<gene>
    <name evidence="1" type="ORF">ACFOJE_21020</name>
</gene>
<dbReference type="Proteomes" id="UP001595457">
    <property type="component" value="Unassembled WGS sequence"/>
</dbReference>
<name>A0ABV7AYM2_9GAMM</name>
<dbReference type="EMBL" id="JBHRSJ010000035">
    <property type="protein sequence ID" value="MFC2974678.1"/>
    <property type="molecule type" value="Genomic_DNA"/>
</dbReference>
<protein>
    <submittedName>
        <fullName evidence="1">Uncharacterized protein</fullName>
    </submittedName>
</protein>
<evidence type="ECO:0000313" key="1">
    <source>
        <dbReference type="EMBL" id="MFC2974678.1"/>
    </source>
</evidence>